<gene>
    <name evidence="3" type="ORF">PGLA2088_LOCUS49056</name>
</gene>
<keyword evidence="2" id="KW-0812">Transmembrane</keyword>
<feature type="transmembrane region" description="Helical" evidence="2">
    <location>
        <begin position="176"/>
        <end position="194"/>
    </location>
</feature>
<accession>A0A813LUG0</accession>
<keyword evidence="2" id="KW-1133">Transmembrane helix</keyword>
<organism evidence="3 4">
    <name type="scientific">Polarella glacialis</name>
    <name type="common">Dinoflagellate</name>
    <dbReference type="NCBI Taxonomy" id="89957"/>
    <lineage>
        <taxon>Eukaryota</taxon>
        <taxon>Sar</taxon>
        <taxon>Alveolata</taxon>
        <taxon>Dinophyceae</taxon>
        <taxon>Suessiales</taxon>
        <taxon>Suessiaceae</taxon>
        <taxon>Polarella</taxon>
    </lineage>
</organism>
<dbReference type="Proteomes" id="UP000626109">
    <property type="component" value="Unassembled WGS sequence"/>
</dbReference>
<dbReference type="EMBL" id="CAJNNW010036888">
    <property type="protein sequence ID" value="CAE8738122.1"/>
    <property type="molecule type" value="Genomic_DNA"/>
</dbReference>
<evidence type="ECO:0000256" key="2">
    <source>
        <dbReference type="SAM" id="Phobius"/>
    </source>
</evidence>
<evidence type="ECO:0000313" key="3">
    <source>
        <dbReference type="EMBL" id="CAE8738122.1"/>
    </source>
</evidence>
<comment type="caution">
    <text evidence="3">The sequence shown here is derived from an EMBL/GenBank/DDBJ whole genome shotgun (WGS) entry which is preliminary data.</text>
</comment>
<feature type="region of interest" description="Disordered" evidence="1">
    <location>
        <begin position="1"/>
        <end position="21"/>
    </location>
</feature>
<reference evidence="3" key="1">
    <citation type="submission" date="2021-02" db="EMBL/GenBank/DDBJ databases">
        <authorList>
            <person name="Dougan E. K."/>
            <person name="Rhodes N."/>
            <person name="Thang M."/>
            <person name="Chan C."/>
        </authorList>
    </citation>
    <scope>NUCLEOTIDE SEQUENCE</scope>
</reference>
<feature type="transmembrane region" description="Helical" evidence="2">
    <location>
        <begin position="106"/>
        <end position="131"/>
    </location>
</feature>
<keyword evidence="2" id="KW-0472">Membrane</keyword>
<protein>
    <submittedName>
        <fullName evidence="3">Uncharacterized protein</fullName>
    </submittedName>
</protein>
<feature type="transmembrane region" description="Helical" evidence="2">
    <location>
        <begin position="67"/>
        <end position="85"/>
    </location>
</feature>
<evidence type="ECO:0000313" key="4">
    <source>
        <dbReference type="Proteomes" id="UP000626109"/>
    </source>
</evidence>
<name>A0A813LUG0_POLGL</name>
<feature type="compositionally biased region" description="Polar residues" evidence="1">
    <location>
        <begin position="9"/>
        <end position="21"/>
    </location>
</feature>
<evidence type="ECO:0000256" key="1">
    <source>
        <dbReference type="SAM" id="MobiDB-lite"/>
    </source>
</evidence>
<feature type="transmembrane region" description="Helical" evidence="2">
    <location>
        <begin position="44"/>
        <end position="61"/>
    </location>
</feature>
<sequence length="202" mass="22089">MAKSRASYHKSQPATIKTTSNSQQTVTWKTLGTRSRVRAFPSRSLALFKIFVNFVFFAVDYCLRLKFIFFGGCCCCCYWFLYATVRLKRLNGVVLGAVIGSVAQRLFAIQSIGHAICYGVFIIAFVSFFIFHALHSKQNANVACLTVGYGISAMMPPGGIMRELAVKVNSSSNSSLFARVVGTVLGVLAPILAARQQACSKT</sequence>
<dbReference type="AlphaFoldDB" id="A0A813LUG0"/>
<proteinExistence type="predicted"/>